<dbReference type="Pfam" id="PF04973">
    <property type="entry name" value="NMN_transporter"/>
    <property type="match status" value="1"/>
</dbReference>
<dbReference type="InterPro" id="IPR006419">
    <property type="entry name" value="NMN_transpt_PnuC"/>
</dbReference>
<keyword evidence="7 10" id="KW-0812">Transmembrane</keyword>
<evidence type="ECO:0000256" key="3">
    <source>
        <dbReference type="ARBA" id="ARBA00006669"/>
    </source>
</evidence>
<name>A0A1E7WY33_9BURK</name>
<dbReference type="Proteomes" id="UP000175989">
    <property type="component" value="Unassembled WGS sequence"/>
</dbReference>
<dbReference type="PANTHER" id="PTHR36122:SF2">
    <property type="entry name" value="NICOTINAMIDE RIBOSIDE TRANSPORTER PNUC"/>
    <property type="match status" value="1"/>
</dbReference>
<evidence type="ECO:0000256" key="2">
    <source>
        <dbReference type="ARBA" id="ARBA00004651"/>
    </source>
</evidence>
<evidence type="ECO:0000256" key="4">
    <source>
        <dbReference type="ARBA" id="ARBA00017522"/>
    </source>
</evidence>
<feature type="transmembrane region" description="Helical" evidence="10">
    <location>
        <begin position="22"/>
        <end position="42"/>
    </location>
</feature>
<evidence type="ECO:0000256" key="6">
    <source>
        <dbReference type="ARBA" id="ARBA00022475"/>
    </source>
</evidence>
<dbReference type="PATRIC" id="fig|762836.4.peg.1669"/>
<dbReference type="GO" id="GO:0034257">
    <property type="term" value="F:nicotinamide riboside transmembrane transporter activity"/>
    <property type="evidence" value="ECO:0007669"/>
    <property type="project" value="InterPro"/>
</dbReference>
<feature type="transmembrane region" description="Helical" evidence="10">
    <location>
        <begin position="71"/>
        <end position="90"/>
    </location>
</feature>
<evidence type="ECO:0000313" key="12">
    <source>
        <dbReference type="Proteomes" id="UP000175989"/>
    </source>
</evidence>
<evidence type="ECO:0000256" key="5">
    <source>
        <dbReference type="ARBA" id="ARBA00022448"/>
    </source>
</evidence>
<gene>
    <name evidence="11" type="ORF">DUPY_15990</name>
</gene>
<evidence type="ECO:0000256" key="9">
    <source>
        <dbReference type="ARBA" id="ARBA00023136"/>
    </source>
</evidence>
<comment type="similarity">
    <text evidence="3">Belongs to the nicotinamide ribonucleoside (NR) uptake permease (TC 4.B.1) family.</text>
</comment>
<keyword evidence="6" id="KW-1003">Cell membrane</keyword>
<dbReference type="EMBL" id="LROM01000068">
    <property type="protein sequence ID" value="OFA04713.1"/>
    <property type="molecule type" value="Genomic_DNA"/>
</dbReference>
<keyword evidence="5" id="KW-0813">Transport</keyword>
<evidence type="ECO:0000313" key="11">
    <source>
        <dbReference type="EMBL" id="OFA04713.1"/>
    </source>
</evidence>
<evidence type="ECO:0000256" key="1">
    <source>
        <dbReference type="ARBA" id="ARBA00002672"/>
    </source>
</evidence>
<keyword evidence="8 10" id="KW-1133">Transmembrane helix</keyword>
<organism evidence="11 12">
    <name type="scientific">Duganella phyllosphaerae</name>
    <dbReference type="NCBI Taxonomy" id="762836"/>
    <lineage>
        <taxon>Bacteria</taxon>
        <taxon>Pseudomonadati</taxon>
        <taxon>Pseudomonadota</taxon>
        <taxon>Betaproteobacteria</taxon>
        <taxon>Burkholderiales</taxon>
        <taxon>Oxalobacteraceae</taxon>
        <taxon>Telluria group</taxon>
        <taxon>Duganella</taxon>
    </lineage>
</organism>
<keyword evidence="9 10" id="KW-0472">Membrane</keyword>
<evidence type="ECO:0000256" key="10">
    <source>
        <dbReference type="SAM" id="Phobius"/>
    </source>
</evidence>
<dbReference type="PANTHER" id="PTHR36122">
    <property type="entry name" value="NICOTINAMIDE RIBOSIDE TRANSPORTER PNUC"/>
    <property type="match status" value="1"/>
</dbReference>
<dbReference type="GO" id="GO:0005886">
    <property type="term" value="C:plasma membrane"/>
    <property type="evidence" value="ECO:0007669"/>
    <property type="project" value="UniProtKB-SubCell"/>
</dbReference>
<proteinExistence type="inferred from homology"/>
<keyword evidence="12" id="KW-1185">Reference proteome</keyword>
<reference evidence="12" key="1">
    <citation type="journal article" date="2016" name="Front. Microbiol.">
        <title>Molecular Keys to the Janthinobacterium and Duganella spp. Interaction with the Plant Pathogen Fusarium graminearum.</title>
        <authorList>
            <person name="Haack F.S."/>
            <person name="Poehlein A."/>
            <person name="Kroger C."/>
            <person name="Voigt C.A."/>
            <person name="Piepenbring M."/>
            <person name="Bode H.B."/>
            <person name="Daniel R."/>
            <person name="Schafer W."/>
            <person name="Streit W.R."/>
        </authorList>
    </citation>
    <scope>NUCLEOTIDE SEQUENCE [LARGE SCALE GENOMIC DNA]</scope>
    <source>
        <strain evidence="12">T54</strain>
    </source>
</reference>
<sequence>MGSLGLAATVIYGLLLQAYTNAYAPFIDSGVLMFSVIAQLLLMGRRLQTWQFWLLVNTIAVPLYASRELYLTSVLYGVYWFNALASWFFWRRKMQETGPQQPA</sequence>
<accession>A0A1E7WY33</accession>
<protein>
    <recommendedName>
        <fullName evidence="4">Nicotinamide riboside transporter PnuC</fullName>
    </recommendedName>
</protein>
<evidence type="ECO:0000256" key="7">
    <source>
        <dbReference type="ARBA" id="ARBA00022692"/>
    </source>
</evidence>
<comment type="function">
    <text evidence="1">Required for nicotinamide riboside transport across the inner membrane.</text>
</comment>
<evidence type="ECO:0000256" key="8">
    <source>
        <dbReference type="ARBA" id="ARBA00022989"/>
    </source>
</evidence>
<comment type="subcellular location">
    <subcellularLocation>
        <location evidence="2">Cell membrane</location>
        <topology evidence="2">Multi-pass membrane protein</topology>
    </subcellularLocation>
</comment>
<dbReference type="AlphaFoldDB" id="A0A1E7WY33"/>
<comment type="caution">
    <text evidence="11">The sequence shown here is derived from an EMBL/GenBank/DDBJ whole genome shotgun (WGS) entry which is preliminary data.</text>
</comment>
<feature type="transmembrane region" description="Helical" evidence="10">
    <location>
        <begin position="49"/>
        <end position="65"/>
    </location>
</feature>